<sequence length="255" mass="29094">MKRISSVLCSILVFSLLINLISIPALAADNDAKLSEQQYTEYLLEKTGIKGKDVQIINLQSGELTRSVSREEKAFLYSEDLGIGMSKITIAVPYAVDDDGNLINAYVANSTDTLPFGYSQSDSYVTVYGEIVVVRDTISKAMFYPLGARCIVQSTNSNVNSLRNLDMYYRVYADKYSYPSQIPERENVLYELSGQRTTFNLNQINYTNTRSWPGNTMLYTRIYEHENYLNVTFNYNCNGSKYFGVTYNFKDRINY</sequence>
<evidence type="ECO:0000313" key="3">
    <source>
        <dbReference type="Proteomes" id="UP000245412"/>
    </source>
</evidence>
<proteinExistence type="predicted"/>
<dbReference type="AlphaFoldDB" id="A0AB73T479"/>
<reference evidence="2 3" key="1">
    <citation type="submission" date="2018-05" db="EMBL/GenBank/DDBJ databases">
        <authorList>
            <person name="Goeker M."/>
            <person name="Huntemann M."/>
            <person name="Clum A."/>
            <person name="Pillay M."/>
            <person name="Palaniappan K."/>
            <person name="Varghese N."/>
            <person name="Mikhailova N."/>
            <person name="Stamatis D."/>
            <person name="Reddy T."/>
            <person name="Daum C."/>
            <person name="Shapiro N."/>
            <person name="Ivanova N."/>
            <person name="Kyrpides N."/>
            <person name="Woyke T."/>
        </authorList>
    </citation>
    <scope>NUCLEOTIDE SEQUENCE [LARGE SCALE GENOMIC DNA]</scope>
    <source>
        <strain evidence="2 3">DSM 26524</strain>
    </source>
</reference>
<evidence type="ECO:0000256" key="1">
    <source>
        <dbReference type="SAM" id="SignalP"/>
    </source>
</evidence>
<dbReference type="EMBL" id="QGGY01000006">
    <property type="protein sequence ID" value="PWJ75612.1"/>
    <property type="molecule type" value="Genomic_DNA"/>
</dbReference>
<feature type="chain" id="PRO_5044494194" evidence="1">
    <location>
        <begin position="28"/>
        <end position="255"/>
    </location>
</feature>
<keyword evidence="1" id="KW-0732">Signal</keyword>
<keyword evidence="3" id="KW-1185">Reference proteome</keyword>
<feature type="signal peptide" evidence="1">
    <location>
        <begin position="1"/>
        <end position="27"/>
    </location>
</feature>
<protein>
    <submittedName>
        <fullName evidence="2">Uncharacterized protein</fullName>
    </submittedName>
</protein>
<gene>
    <name evidence="2" type="ORF">C7383_106182</name>
</gene>
<organism evidence="2 3">
    <name type="scientific">Murimonas intestini</name>
    <dbReference type="NCBI Taxonomy" id="1337051"/>
    <lineage>
        <taxon>Bacteria</taxon>
        <taxon>Bacillati</taxon>
        <taxon>Bacillota</taxon>
        <taxon>Clostridia</taxon>
        <taxon>Lachnospirales</taxon>
        <taxon>Lachnospiraceae</taxon>
        <taxon>Murimonas</taxon>
    </lineage>
</organism>
<dbReference type="Proteomes" id="UP000245412">
    <property type="component" value="Unassembled WGS sequence"/>
</dbReference>
<dbReference type="RefSeq" id="WP_109626543.1">
    <property type="nucleotide sequence ID" value="NZ_JANKBI010000004.1"/>
</dbReference>
<comment type="caution">
    <text evidence="2">The sequence shown here is derived from an EMBL/GenBank/DDBJ whole genome shotgun (WGS) entry which is preliminary data.</text>
</comment>
<evidence type="ECO:0000313" key="2">
    <source>
        <dbReference type="EMBL" id="PWJ75612.1"/>
    </source>
</evidence>
<name>A0AB73T479_9FIRM</name>
<accession>A0AB73T479</accession>